<comment type="caution">
    <text evidence="2">The sequence shown here is derived from an EMBL/GenBank/DDBJ whole genome shotgun (WGS) entry which is preliminary data.</text>
</comment>
<name>A0A366LXF6_9ACTN</name>
<dbReference type="AlphaFoldDB" id="A0A366LXF6"/>
<feature type="compositionally biased region" description="Polar residues" evidence="1">
    <location>
        <begin position="50"/>
        <end position="62"/>
    </location>
</feature>
<evidence type="ECO:0000313" key="2">
    <source>
        <dbReference type="EMBL" id="RBQ18648.1"/>
    </source>
</evidence>
<keyword evidence="3" id="KW-1185">Reference proteome</keyword>
<organism evidence="2 3">
    <name type="scientific">Spongiactinospora rosea</name>
    <dbReference type="NCBI Taxonomy" id="2248750"/>
    <lineage>
        <taxon>Bacteria</taxon>
        <taxon>Bacillati</taxon>
        <taxon>Actinomycetota</taxon>
        <taxon>Actinomycetes</taxon>
        <taxon>Streptosporangiales</taxon>
        <taxon>Streptosporangiaceae</taxon>
        <taxon>Spongiactinospora</taxon>
    </lineage>
</organism>
<sequence length="62" mass="6365">MSSLLLDPALDDLAPPEATSGVADALFAGPVVLIVQTPIDAHQTKKRSGSSDGAQTYDTPIT</sequence>
<protein>
    <submittedName>
        <fullName evidence="2">Uncharacterized protein</fullName>
    </submittedName>
</protein>
<evidence type="ECO:0000313" key="3">
    <source>
        <dbReference type="Proteomes" id="UP000253303"/>
    </source>
</evidence>
<gene>
    <name evidence="2" type="ORF">DP939_19385</name>
</gene>
<proteinExistence type="predicted"/>
<dbReference type="Proteomes" id="UP000253303">
    <property type="component" value="Unassembled WGS sequence"/>
</dbReference>
<feature type="region of interest" description="Disordered" evidence="1">
    <location>
        <begin position="39"/>
        <end position="62"/>
    </location>
</feature>
<dbReference type="RefSeq" id="WP_113982121.1">
    <property type="nucleotide sequence ID" value="NZ_QMEY01000007.1"/>
</dbReference>
<dbReference type="EMBL" id="QMEY01000007">
    <property type="protein sequence ID" value="RBQ18648.1"/>
    <property type="molecule type" value="Genomic_DNA"/>
</dbReference>
<reference evidence="2 3" key="1">
    <citation type="submission" date="2018-06" db="EMBL/GenBank/DDBJ databases">
        <title>Sphaerisporangium craniellae sp. nov., isolated from a marine sponge in the South China Sea.</title>
        <authorList>
            <person name="Li L."/>
        </authorList>
    </citation>
    <scope>NUCLEOTIDE SEQUENCE [LARGE SCALE GENOMIC DNA]</scope>
    <source>
        <strain evidence="2 3">LHW63015</strain>
    </source>
</reference>
<accession>A0A366LXF6</accession>
<evidence type="ECO:0000256" key="1">
    <source>
        <dbReference type="SAM" id="MobiDB-lite"/>
    </source>
</evidence>
<dbReference type="OrthoDB" id="3482784at2"/>